<dbReference type="Proteomes" id="UP000014521">
    <property type="component" value="Unassembled WGS sequence"/>
</dbReference>
<evidence type="ECO:0000313" key="2">
    <source>
        <dbReference type="Proteomes" id="UP000014521"/>
    </source>
</evidence>
<dbReference type="EMBL" id="ATJJ01000027">
    <property type="protein sequence ID" value="EPI48738.1"/>
    <property type="molecule type" value="Genomic_DNA"/>
</dbReference>
<sequence>MVCFARLRLLASVKMIGVNRMDIMLKIKLSSQSKFFAIVSYYR</sequence>
<accession>S4I3U4</accession>
<evidence type="ECO:0000313" key="1">
    <source>
        <dbReference type="EMBL" id="EPI48738.1"/>
    </source>
</evidence>
<organism evidence="1 2">
    <name type="scientific">Gardnerella vaginalis JCP8108</name>
    <dbReference type="NCBI Taxonomy" id="1261066"/>
    <lineage>
        <taxon>Bacteria</taxon>
        <taxon>Bacillati</taxon>
        <taxon>Actinomycetota</taxon>
        <taxon>Actinomycetes</taxon>
        <taxon>Bifidobacteriales</taxon>
        <taxon>Bifidobacteriaceae</taxon>
        <taxon>Gardnerella</taxon>
    </lineage>
</organism>
<protein>
    <submittedName>
        <fullName evidence="1">Uncharacterized protein</fullName>
    </submittedName>
</protein>
<proteinExistence type="predicted"/>
<dbReference type="AlphaFoldDB" id="S4I3U4"/>
<dbReference type="HOGENOM" id="CLU_3234057_0_0_11"/>
<name>S4I3U4_GARVA</name>
<gene>
    <name evidence="1" type="ORF">HMPREF1581_00540</name>
</gene>
<reference evidence="1 2" key="1">
    <citation type="submission" date="2013-06" db="EMBL/GenBank/DDBJ databases">
        <authorList>
            <person name="Weinstock G."/>
            <person name="Sodergren E."/>
            <person name="Lobos E.A."/>
            <person name="Fulton L."/>
            <person name="Fulton R."/>
            <person name="Courtney L."/>
            <person name="Fronick C."/>
            <person name="O'Laughlin M."/>
            <person name="Godfrey J."/>
            <person name="Wilson R.M."/>
            <person name="Miner T."/>
            <person name="Farmer C."/>
            <person name="Delehaunty K."/>
            <person name="Cordes M."/>
            <person name="Minx P."/>
            <person name="Tomlinson C."/>
            <person name="Chen J."/>
            <person name="Wollam A."/>
            <person name="Pepin K.H."/>
            <person name="Bhonagiri V."/>
            <person name="Zhang X."/>
            <person name="Warren W."/>
            <person name="Mitreva M."/>
            <person name="Mardis E.R."/>
            <person name="Wilson R.K."/>
        </authorList>
    </citation>
    <scope>NUCLEOTIDE SEQUENCE [LARGE SCALE GENOMIC DNA]</scope>
    <source>
        <strain evidence="1 2">JCP8108</strain>
    </source>
</reference>
<comment type="caution">
    <text evidence="1">The sequence shown here is derived from an EMBL/GenBank/DDBJ whole genome shotgun (WGS) entry which is preliminary data.</text>
</comment>